<dbReference type="GO" id="GO:0016020">
    <property type="term" value="C:membrane"/>
    <property type="evidence" value="ECO:0007669"/>
    <property type="project" value="GOC"/>
</dbReference>
<accession>A0A914H9X6</accession>
<sequence length="288" mass="32816">MAERQRFIIIRSNTFTVKADLHLNFFAASDSFLCPAICAFVDSVVILVVADPQLIGHRNEPKSIGFLSRWDADRRGEQYIRIWRYRFLQIFPLNDRTNRIYLPGDNDIGAQFSTLFSTRTEQIRSNLGNFHFPVLPHATAKIEQQLRRINVVLSAHDHSTALYMQWRQPPRFGHIAAASDISDVRWTVSMLEPPALPLVEFKSPTVSYRMGVPKMGYGLVVVTPFHSNGTASVQFSVLWLPSRFLQIGLFVCLVSLGVLSTLLSASGCCHRCKIVVRQMLAKQRRRRQ</sequence>
<keyword evidence="1 2" id="KW-0472">Membrane</keyword>
<dbReference type="Proteomes" id="UP000887572">
    <property type="component" value="Unplaced"/>
</dbReference>
<dbReference type="PANTHER" id="PTHR13315">
    <property type="entry name" value="METALLO PHOSPHOESTERASE RELATED"/>
    <property type="match status" value="1"/>
</dbReference>
<dbReference type="InterPro" id="IPR033308">
    <property type="entry name" value="PGAP5/Cdc1/Ted1"/>
</dbReference>
<dbReference type="PANTHER" id="PTHR13315:SF4">
    <property type="entry name" value="METALLOPHOSPHOESTERASE, ISOFORM E"/>
    <property type="match status" value="1"/>
</dbReference>
<reference evidence="4" key="1">
    <citation type="submission" date="2022-11" db="UniProtKB">
        <authorList>
            <consortium name="WormBaseParasite"/>
        </authorList>
    </citation>
    <scope>IDENTIFICATION</scope>
</reference>
<evidence type="ECO:0000256" key="2">
    <source>
        <dbReference type="SAM" id="Phobius"/>
    </source>
</evidence>
<dbReference type="GO" id="GO:0005783">
    <property type="term" value="C:endoplasmic reticulum"/>
    <property type="evidence" value="ECO:0007669"/>
    <property type="project" value="TreeGrafter"/>
</dbReference>
<proteinExistence type="predicted"/>
<dbReference type="WBParaSite" id="Gr19_v10_g15154.t1">
    <property type="protein sequence ID" value="Gr19_v10_g15154.t1"/>
    <property type="gene ID" value="Gr19_v10_g15154"/>
</dbReference>
<evidence type="ECO:0000313" key="4">
    <source>
        <dbReference type="WBParaSite" id="Gr19_v10_g15154.t1"/>
    </source>
</evidence>
<dbReference type="AlphaFoldDB" id="A0A914H9X6"/>
<dbReference type="GO" id="GO:0006506">
    <property type="term" value="P:GPI anchor biosynthetic process"/>
    <property type="evidence" value="ECO:0007669"/>
    <property type="project" value="InterPro"/>
</dbReference>
<keyword evidence="2" id="KW-1133">Transmembrane helix</keyword>
<evidence type="ECO:0000256" key="1">
    <source>
        <dbReference type="ARBA" id="ARBA00023136"/>
    </source>
</evidence>
<organism evidence="3 4">
    <name type="scientific">Globodera rostochiensis</name>
    <name type="common">Golden nematode worm</name>
    <name type="synonym">Heterodera rostochiensis</name>
    <dbReference type="NCBI Taxonomy" id="31243"/>
    <lineage>
        <taxon>Eukaryota</taxon>
        <taxon>Metazoa</taxon>
        <taxon>Ecdysozoa</taxon>
        <taxon>Nematoda</taxon>
        <taxon>Chromadorea</taxon>
        <taxon>Rhabditida</taxon>
        <taxon>Tylenchina</taxon>
        <taxon>Tylenchomorpha</taxon>
        <taxon>Tylenchoidea</taxon>
        <taxon>Heteroderidae</taxon>
        <taxon>Heteroderinae</taxon>
        <taxon>Globodera</taxon>
    </lineage>
</organism>
<name>A0A914H9X6_GLORO</name>
<evidence type="ECO:0000313" key="3">
    <source>
        <dbReference type="Proteomes" id="UP000887572"/>
    </source>
</evidence>
<protein>
    <submittedName>
        <fullName evidence="4">Uncharacterized protein</fullName>
    </submittedName>
</protein>
<feature type="transmembrane region" description="Helical" evidence="2">
    <location>
        <begin position="244"/>
        <end position="263"/>
    </location>
</feature>
<keyword evidence="3" id="KW-1185">Reference proteome</keyword>
<keyword evidence="2" id="KW-0812">Transmembrane</keyword>